<evidence type="ECO:0000313" key="4">
    <source>
        <dbReference type="Proteomes" id="UP001152087"/>
    </source>
</evidence>
<evidence type="ECO:0008006" key="5">
    <source>
        <dbReference type="Google" id="ProtNLM"/>
    </source>
</evidence>
<dbReference type="AlphaFoldDB" id="A0A9W8RAJ9"/>
<dbReference type="Proteomes" id="UP001152087">
    <property type="component" value="Unassembled WGS sequence"/>
</dbReference>
<dbReference type="OrthoDB" id="47198at2759"/>
<gene>
    <name evidence="3" type="ORF">NW755_003868</name>
</gene>
<dbReference type="PROSITE" id="PS50088">
    <property type="entry name" value="ANK_REPEAT"/>
    <property type="match status" value="1"/>
</dbReference>
<keyword evidence="1" id="KW-0040">ANK repeat</keyword>
<dbReference type="Gene3D" id="1.25.40.20">
    <property type="entry name" value="Ankyrin repeat-containing domain"/>
    <property type="match status" value="1"/>
</dbReference>
<evidence type="ECO:0000256" key="2">
    <source>
        <dbReference type="SAM" id="MobiDB-lite"/>
    </source>
</evidence>
<accession>A0A9W8RAJ9</accession>
<sequence>MVMTLLEHGADINAKNAVGETPFSLLKANGLLRYFPTQRDVDGSRETEEDEDVVPTEE</sequence>
<dbReference type="EMBL" id="JAOQAV010000007">
    <property type="protein sequence ID" value="KAJ4192719.1"/>
    <property type="molecule type" value="Genomic_DNA"/>
</dbReference>
<dbReference type="SUPFAM" id="SSF48403">
    <property type="entry name" value="Ankyrin repeat"/>
    <property type="match status" value="1"/>
</dbReference>
<dbReference type="InterPro" id="IPR036770">
    <property type="entry name" value="Ankyrin_rpt-contain_sf"/>
</dbReference>
<organism evidence="3 4">
    <name type="scientific">Fusarium falciforme</name>
    <dbReference type="NCBI Taxonomy" id="195108"/>
    <lineage>
        <taxon>Eukaryota</taxon>
        <taxon>Fungi</taxon>
        <taxon>Dikarya</taxon>
        <taxon>Ascomycota</taxon>
        <taxon>Pezizomycotina</taxon>
        <taxon>Sordariomycetes</taxon>
        <taxon>Hypocreomycetidae</taxon>
        <taxon>Hypocreales</taxon>
        <taxon>Nectriaceae</taxon>
        <taxon>Fusarium</taxon>
        <taxon>Fusarium solani species complex</taxon>
    </lineage>
</organism>
<dbReference type="InterPro" id="IPR002110">
    <property type="entry name" value="Ankyrin_rpt"/>
</dbReference>
<proteinExistence type="predicted"/>
<comment type="caution">
    <text evidence="3">The sequence shown here is derived from an EMBL/GenBank/DDBJ whole genome shotgun (WGS) entry which is preliminary data.</text>
</comment>
<feature type="region of interest" description="Disordered" evidence="2">
    <location>
        <begin position="37"/>
        <end position="58"/>
    </location>
</feature>
<keyword evidence="4" id="KW-1185">Reference proteome</keyword>
<evidence type="ECO:0000313" key="3">
    <source>
        <dbReference type="EMBL" id="KAJ4192719.1"/>
    </source>
</evidence>
<feature type="compositionally biased region" description="Acidic residues" evidence="2">
    <location>
        <begin position="47"/>
        <end position="58"/>
    </location>
</feature>
<name>A0A9W8RAJ9_9HYPO</name>
<feature type="repeat" description="ANK" evidence="1">
    <location>
        <begin position="1"/>
        <end position="17"/>
    </location>
</feature>
<protein>
    <recommendedName>
        <fullName evidence="5">Ankyrin repeat protein</fullName>
    </recommendedName>
</protein>
<evidence type="ECO:0000256" key="1">
    <source>
        <dbReference type="PROSITE-ProRule" id="PRU00023"/>
    </source>
</evidence>
<reference evidence="3" key="1">
    <citation type="submission" date="2022-09" db="EMBL/GenBank/DDBJ databases">
        <title>Fusarium specimens isolated from Avocado Roots.</title>
        <authorList>
            <person name="Stajich J."/>
            <person name="Roper C."/>
            <person name="Heimlech-Rivalta G."/>
        </authorList>
    </citation>
    <scope>NUCLEOTIDE SEQUENCE</scope>
    <source>
        <strain evidence="3">A02</strain>
    </source>
</reference>